<dbReference type="Proteomes" id="UP000244940">
    <property type="component" value="Unassembled WGS sequence"/>
</dbReference>
<protein>
    <submittedName>
        <fullName evidence="2">Uncharacterized protein</fullName>
    </submittedName>
</protein>
<gene>
    <name evidence="2" type="ORF">C4N9_01135</name>
</gene>
<keyword evidence="1" id="KW-0472">Membrane</keyword>
<evidence type="ECO:0000313" key="2">
    <source>
        <dbReference type="EMBL" id="PWE31648.1"/>
    </source>
</evidence>
<comment type="caution">
    <text evidence="2">The sequence shown here is derived from an EMBL/GenBank/DDBJ whole genome shotgun (WGS) entry which is preliminary data.</text>
</comment>
<evidence type="ECO:0000256" key="1">
    <source>
        <dbReference type="SAM" id="Phobius"/>
    </source>
</evidence>
<accession>A0A2U2CID7</accession>
<feature type="transmembrane region" description="Helical" evidence="1">
    <location>
        <begin position="114"/>
        <end position="130"/>
    </location>
</feature>
<name>A0A2U2CID7_9RHOB</name>
<feature type="transmembrane region" description="Helical" evidence="1">
    <location>
        <begin position="89"/>
        <end position="108"/>
    </location>
</feature>
<evidence type="ECO:0000313" key="3">
    <source>
        <dbReference type="Proteomes" id="UP000244940"/>
    </source>
</evidence>
<dbReference type="RefSeq" id="WP_109531449.1">
    <property type="nucleotide sequence ID" value="NZ_QEYD01000001.1"/>
</dbReference>
<keyword evidence="1" id="KW-0812">Transmembrane</keyword>
<keyword evidence="1" id="KW-1133">Transmembrane helix</keyword>
<organism evidence="2 3">
    <name type="scientific">Pararhodobacter marinus</name>
    <dbReference type="NCBI Taxonomy" id="2184063"/>
    <lineage>
        <taxon>Bacteria</taxon>
        <taxon>Pseudomonadati</taxon>
        <taxon>Pseudomonadota</taxon>
        <taxon>Alphaproteobacteria</taxon>
        <taxon>Rhodobacterales</taxon>
        <taxon>Paracoccaceae</taxon>
        <taxon>Pararhodobacter</taxon>
    </lineage>
</organism>
<proteinExistence type="predicted"/>
<dbReference type="AlphaFoldDB" id="A0A2U2CID7"/>
<feature type="transmembrane region" description="Helical" evidence="1">
    <location>
        <begin position="56"/>
        <end position="82"/>
    </location>
</feature>
<keyword evidence="3" id="KW-1185">Reference proteome</keyword>
<feature type="transmembrane region" description="Helical" evidence="1">
    <location>
        <begin position="162"/>
        <end position="185"/>
    </location>
</feature>
<dbReference type="EMBL" id="QEYD01000001">
    <property type="protein sequence ID" value="PWE31648.1"/>
    <property type="molecule type" value="Genomic_DNA"/>
</dbReference>
<dbReference type="GeneID" id="94363482"/>
<sequence>MPRHSSRPTAFRGLIAAGLTGLAIFLSPPFHAAFLDLFTWGGAEGHVIEHHAAFNPVVVQIGLFTGDRFLELLMLIVIAALALPPLSRLLGYALPLGALMLVPALAALMRGHGLDGVIAPLCLFAAAMVLRRPPLALPLPVAALSMLAISLAMTLASPLHRGTLGTLLVALLAPLPALALTALGLRFRNR</sequence>
<reference evidence="2 3" key="1">
    <citation type="submission" date="2018-05" db="EMBL/GenBank/DDBJ databases">
        <title>Pararhodobacter marina sp. nov., isolated from deep-sea water of the Indian Ocean.</title>
        <authorList>
            <person name="Lai Q.Sr."/>
            <person name="Liu X."/>
            <person name="Shao Z."/>
        </authorList>
    </citation>
    <scope>NUCLEOTIDE SEQUENCE [LARGE SCALE GENOMIC DNA]</scope>
    <source>
        <strain evidence="2 3">CIC4N-9</strain>
    </source>
</reference>
<feature type="transmembrane region" description="Helical" evidence="1">
    <location>
        <begin position="137"/>
        <end position="156"/>
    </location>
</feature>